<evidence type="ECO:0000313" key="2">
    <source>
        <dbReference type="Proteomes" id="UP000554965"/>
    </source>
</evidence>
<accession>A0A7Z7INX5</accession>
<protein>
    <submittedName>
        <fullName evidence="1">Uncharacterized protein</fullName>
    </submittedName>
</protein>
<gene>
    <name evidence="1" type="ORF">MSIMFB_04565</name>
</gene>
<sequence>MASVSFGLGCGICDVVAANTGHNSFSTIPLFMTALYRKSGNISLTLSMEMPSS</sequence>
<dbReference type="EMBL" id="OCTY01000002">
    <property type="protein sequence ID" value="SOJ57087.1"/>
    <property type="molecule type" value="Genomic_DNA"/>
</dbReference>
<reference evidence="1 2" key="1">
    <citation type="submission" date="2017-10" db="EMBL/GenBank/DDBJ databases">
        <authorList>
            <consortium name="Urmite Genomes"/>
        </authorList>
    </citation>
    <scope>NUCLEOTIDE SEQUENCE [LARGE SCALE GENOMIC DNA]</scope>
    <source>
        <strain evidence="1 2">FB-527</strain>
    </source>
</reference>
<proteinExistence type="predicted"/>
<evidence type="ECO:0000313" key="1">
    <source>
        <dbReference type="EMBL" id="SOJ57087.1"/>
    </source>
</evidence>
<dbReference type="Proteomes" id="UP000554965">
    <property type="component" value="Unassembled WGS sequence"/>
</dbReference>
<keyword evidence="2" id="KW-1185">Reference proteome</keyword>
<comment type="caution">
    <text evidence="1">The sequence shown here is derived from an EMBL/GenBank/DDBJ whole genome shotgun (WGS) entry which is preliminary data.</text>
</comment>
<organism evidence="1 2">
    <name type="scientific">Mycobacterium simulans</name>
    <dbReference type="NCBI Taxonomy" id="627089"/>
    <lineage>
        <taxon>Bacteria</taxon>
        <taxon>Bacillati</taxon>
        <taxon>Actinomycetota</taxon>
        <taxon>Actinomycetes</taxon>
        <taxon>Mycobacteriales</taxon>
        <taxon>Mycobacteriaceae</taxon>
        <taxon>Mycobacterium</taxon>
    </lineage>
</organism>
<name>A0A7Z7INX5_9MYCO</name>
<dbReference type="AlphaFoldDB" id="A0A7Z7INX5"/>